<evidence type="ECO:0000313" key="3">
    <source>
        <dbReference type="Proteomes" id="UP001217089"/>
    </source>
</evidence>
<evidence type="ECO:0000256" key="1">
    <source>
        <dbReference type="SAM" id="MobiDB-lite"/>
    </source>
</evidence>
<dbReference type="EMBL" id="JARBDR010000813">
    <property type="protein sequence ID" value="KAJ8306042.1"/>
    <property type="molecule type" value="Genomic_DNA"/>
</dbReference>
<keyword evidence="3" id="KW-1185">Reference proteome</keyword>
<reference evidence="2 3" key="1">
    <citation type="submission" date="2022-12" db="EMBL/GenBank/DDBJ databases">
        <title>Chromosome-level genome of Tegillarca granosa.</title>
        <authorList>
            <person name="Kim J."/>
        </authorList>
    </citation>
    <scope>NUCLEOTIDE SEQUENCE [LARGE SCALE GENOMIC DNA]</scope>
    <source>
        <strain evidence="2">Teg-2019</strain>
        <tissue evidence="2">Adductor muscle</tissue>
    </source>
</reference>
<accession>A0ABQ9ER34</accession>
<evidence type="ECO:0000313" key="2">
    <source>
        <dbReference type="EMBL" id="KAJ8306042.1"/>
    </source>
</evidence>
<feature type="compositionally biased region" description="Polar residues" evidence="1">
    <location>
        <begin position="12"/>
        <end position="22"/>
    </location>
</feature>
<gene>
    <name evidence="2" type="ORF">KUTeg_016587</name>
</gene>
<sequence>MAMPPCCDANHHGTNQQATYTPDKSEEELEFSDSVANPYKMNNWQRHRDQCTPWQTDTSPSDTFDNEENDENTQPKELPIDNLLNNLEKTSSEDNSENYATPDASG</sequence>
<dbReference type="Proteomes" id="UP001217089">
    <property type="component" value="Unassembled WGS sequence"/>
</dbReference>
<name>A0ABQ9ER34_TEGGR</name>
<comment type="caution">
    <text evidence="2">The sequence shown here is derived from an EMBL/GenBank/DDBJ whole genome shotgun (WGS) entry which is preliminary data.</text>
</comment>
<organism evidence="2 3">
    <name type="scientific">Tegillarca granosa</name>
    <name type="common">Malaysian cockle</name>
    <name type="synonym">Anadara granosa</name>
    <dbReference type="NCBI Taxonomy" id="220873"/>
    <lineage>
        <taxon>Eukaryota</taxon>
        <taxon>Metazoa</taxon>
        <taxon>Spiralia</taxon>
        <taxon>Lophotrochozoa</taxon>
        <taxon>Mollusca</taxon>
        <taxon>Bivalvia</taxon>
        <taxon>Autobranchia</taxon>
        <taxon>Pteriomorphia</taxon>
        <taxon>Arcoida</taxon>
        <taxon>Arcoidea</taxon>
        <taxon>Arcidae</taxon>
        <taxon>Tegillarca</taxon>
    </lineage>
</organism>
<feature type="compositionally biased region" description="Polar residues" evidence="1">
    <location>
        <begin position="52"/>
        <end position="63"/>
    </location>
</feature>
<proteinExistence type="predicted"/>
<feature type="region of interest" description="Disordered" evidence="1">
    <location>
        <begin position="1"/>
        <end position="106"/>
    </location>
</feature>
<protein>
    <submittedName>
        <fullName evidence="2">Uncharacterized protein</fullName>
    </submittedName>
</protein>